<dbReference type="PANTHER" id="PTHR33696:SF3">
    <property type="entry name" value="FLZ-TYPE DOMAIN-CONTAINING PROTEIN"/>
    <property type="match status" value="1"/>
</dbReference>
<name>A0ABQ9LFR4_HEVBR</name>
<dbReference type="Proteomes" id="UP001174677">
    <property type="component" value="Chromosome 12"/>
</dbReference>
<evidence type="ECO:0000313" key="1">
    <source>
        <dbReference type="EMBL" id="KAJ9166368.1"/>
    </source>
</evidence>
<gene>
    <name evidence="1" type="ORF">P3X46_021138</name>
</gene>
<evidence type="ECO:0000313" key="2">
    <source>
        <dbReference type="Proteomes" id="UP001174677"/>
    </source>
</evidence>
<accession>A0ABQ9LFR4</accession>
<proteinExistence type="predicted"/>
<dbReference type="EMBL" id="JARPOI010000012">
    <property type="protein sequence ID" value="KAJ9166368.1"/>
    <property type="molecule type" value="Genomic_DNA"/>
</dbReference>
<protein>
    <submittedName>
        <fullName evidence="1">Uncharacterized protein</fullName>
    </submittedName>
</protein>
<keyword evidence="2" id="KW-1185">Reference proteome</keyword>
<sequence>MNQIKAHPKGNVPFSWEKKPGVSRVAIQRYPSEEDFVKLPPPPCPIGSPRVSAHDIQIPLPPCTFQPPSRSSSSRSFRKQDDPFLAAYKECTKSTNKKAKLSKNLAAGSGLRKGIFNLFCKNCCSVRDDNLVRVSQIPYELKGRDVRKTGTICNEAEYLTGSTVF</sequence>
<organism evidence="1 2">
    <name type="scientific">Hevea brasiliensis</name>
    <name type="common">Para rubber tree</name>
    <name type="synonym">Siphonia brasiliensis</name>
    <dbReference type="NCBI Taxonomy" id="3981"/>
    <lineage>
        <taxon>Eukaryota</taxon>
        <taxon>Viridiplantae</taxon>
        <taxon>Streptophyta</taxon>
        <taxon>Embryophyta</taxon>
        <taxon>Tracheophyta</taxon>
        <taxon>Spermatophyta</taxon>
        <taxon>Magnoliopsida</taxon>
        <taxon>eudicotyledons</taxon>
        <taxon>Gunneridae</taxon>
        <taxon>Pentapetalae</taxon>
        <taxon>rosids</taxon>
        <taxon>fabids</taxon>
        <taxon>Malpighiales</taxon>
        <taxon>Euphorbiaceae</taxon>
        <taxon>Crotonoideae</taxon>
        <taxon>Micrandreae</taxon>
        <taxon>Hevea</taxon>
    </lineage>
</organism>
<reference evidence="1 2" key="1">
    <citation type="journal article" date="2023" name="Plant Biotechnol. J.">
        <title>Chromosome-level wild Hevea brasiliensis genome provides new tools for genomic-assisted breeding and valuable loci to elevate rubber yield.</title>
        <authorList>
            <person name="Cheng H."/>
            <person name="Song X."/>
            <person name="Hu Y."/>
            <person name="Wu T."/>
            <person name="Yang Q."/>
            <person name="An Z."/>
            <person name="Feng S."/>
            <person name="Deng Z."/>
            <person name="Wu W."/>
            <person name="Zeng X."/>
            <person name="Tu M."/>
            <person name="Wang X."/>
            <person name="Huang H."/>
        </authorList>
    </citation>
    <scope>NUCLEOTIDE SEQUENCE [LARGE SCALE GENOMIC DNA]</scope>
    <source>
        <strain evidence="1">MT/VB/25A 57/8</strain>
    </source>
</reference>
<dbReference type="PANTHER" id="PTHR33696">
    <property type="entry name" value="T22J18.15-RELATED"/>
    <property type="match status" value="1"/>
</dbReference>
<comment type="caution">
    <text evidence="1">The sequence shown here is derived from an EMBL/GenBank/DDBJ whole genome shotgun (WGS) entry which is preliminary data.</text>
</comment>